<feature type="region of interest" description="Disordered" evidence="1">
    <location>
        <begin position="1"/>
        <end position="31"/>
    </location>
</feature>
<protein>
    <submittedName>
        <fullName evidence="2">Uncharacterized protein</fullName>
    </submittedName>
</protein>
<dbReference type="Proteomes" id="UP000664382">
    <property type="component" value="Unassembled WGS sequence"/>
</dbReference>
<comment type="caution">
    <text evidence="2">The sequence shown here is derived from an EMBL/GenBank/DDBJ whole genome shotgun (WGS) entry which is preliminary data.</text>
</comment>
<feature type="compositionally biased region" description="Acidic residues" evidence="1">
    <location>
        <begin position="22"/>
        <end position="31"/>
    </location>
</feature>
<name>A0A939SC17_9MICO</name>
<dbReference type="EMBL" id="JAGDYM010000009">
    <property type="protein sequence ID" value="MBO1902005.1"/>
    <property type="molecule type" value="Genomic_DNA"/>
</dbReference>
<evidence type="ECO:0000256" key="1">
    <source>
        <dbReference type="SAM" id="MobiDB-lite"/>
    </source>
</evidence>
<organism evidence="2 3">
    <name type="scientific">Leucobacter weissii</name>
    <dbReference type="NCBI Taxonomy" id="1983706"/>
    <lineage>
        <taxon>Bacteria</taxon>
        <taxon>Bacillati</taxon>
        <taxon>Actinomycetota</taxon>
        <taxon>Actinomycetes</taxon>
        <taxon>Micrococcales</taxon>
        <taxon>Microbacteriaceae</taxon>
        <taxon>Leucobacter</taxon>
    </lineage>
</organism>
<evidence type="ECO:0000313" key="2">
    <source>
        <dbReference type="EMBL" id="MBO1902005.1"/>
    </source>
</evidence>
<sequence>MQETRAHFVNTEGESRSPRFPDEEEAFEEEELPESFRLRASDLEQLLTEISEVDLRWRDDVVTAADIQFSDLERENFGWRGRARRVFGRLTGRAQYVLLP</sequence>
<keyword evidence="3" id="KW-1185">Reference proteome</keyword>
<evidence type="ECO:0000313" key="3">
    <source>
        <dbReference type="Proteomes" id="UP000664382"/>
    </source>
</evidence>
<accession>A0A939SC17</accession>
<dbReference type="RefSeq" id="WP_208097761.1">
    <property type="nucleotide sequence ID" value="NZ_JAGDYM010000009.1"/>
</dbReference>
<gene>
    <name evidence="2" type="ORF">J4H92_08595</name>
</gene>
<reference evidence="2" key="1">
    <citation type="submission" date="2021-03" db="EMBL/GenBank/DDBJ databases">
        <title>Leucobacter chromiisoli sp. nov., isolated from chromium-containing soil of chemical plant.</title>
        <authorList>
            <person name="Xu Z."/>
        </authorList>
    </citation>
    <scope>NUCLEOTIDE SEQUENCE</scope>
    <source>
        <strain evidence="2">S27</strain>
    </source>
</reference>
<proteinExistence type="predicted"/>
<dbReference type="AlphaFoldDB" id="A0A939SC17"/>